<gene>
    <name evidence="1" type="ORF">CWN49_17145</name>
</gene>
<name>A0A2J5PPZ4_9ENTR</name>
<organism evidence="1 2">
    <name type="scientific">Klebsiella michiganensis</name>
    <dbReference type="NCBI Taxonomy" id="1134687"/>
    <lineage>
        <taxon>Bacteria</taxon>
        <taxon>Pseudomonadati</taxon>
        <taxon>Pseudomonadota</taxon>
        <taxon>Gammaproteobacteria</taxon>
        <taxon>Enterobacterales</taxon>
        <taxon>Enterobacteriaceae</taxon>
        <taxon>Klebsiella/Raoultella group</taxon>
        <taxon>Klebsiella</taxon>
    </lineage>
</organism>
<reference evidence="1 2" key="1">
    <citation type="submission" date="2017-11" db="EMBL/GenBank/DDBJ databases">
        <authorList>
            <person name="Han C.G."/>
        </authorList>
    </citation>
    <scope>NUCLEOTIDE SEQUENCE [LARGE SCALE GENOMIC DNA]</scope>
    <source>
        <strain evidence="1 2">A10</strain>
    </source>
</reference>
<dbReference type="AlphaFoldDB" id="A0A2J5PPZ4"/>
<sequence length="21" mass="2177">MTLAYIAIGSNLASPLEQVNA</sequence>
<dbReference type="Proteomes" id="UP000234667">
    <property type="component" value="Unassembled WGS sequence"/>
</dbReference>
<dbReference type="GO" id="GO:0016301">
    <property type="term" value="F:kinase activity"/>
    <property type="evidence" value="ECO:0007669"/>
    <property type="project" value="UniProtKB-KW"/>
</dbReference>
<dbReference type="EC" id="2.7.6.3" evidence="1"/>
<evidence type="ECO:0000313" key="1">
    <source>
        <dbReference type="EMBL" id="PLO68136.1"/>
    </source>
</evidence>
<feature type="non-terminal residue" evidence="1">
    <location>
        <position position="21"/>
    </location>
</feature>
<protein>
    <submittedName>
        <fullName evidence="1">2-amino-4-hydroxy-6-hydroxymethyldihydropteridine diphosphokinase</fullName>
        <ecNumber evidence="1">2.7.6.3</ecNumber>
    </submittedName>
</protein>
<reference evidence="1 2" key="2">
    <citation type="submission" date="2018-01" db="EMBL/GenBank/DDBJ databases">
        <title>Genomic study of Klebsiella pneumoniae.</title>
        <authorList>
            <person name="Yang Y."/>
            <person name="Bicalho R."/>
        </authorList>
    </citation>
    <scope>NUCLEOTIDE SEQUENCE [LARGE SCALE GENOMIC DNA]</scope>
    <source>
        <strain evidence="1 2">A10</strain>
    </source>
</reference>
<dbReference type="GO" id="GO:0003848">
    <property type="term" value="F:2-amino-4-hydroxy-6-hydroxymethyldihydropteridine diphosphokinase activity"/>
    <property type="evidence" value="ECO:0007669"/>
    <property type="project" value="UniProtKB-EC"/>
</dbReference>
<keyword evidence="1" id="KW-0808">Transferase</keyword>
<accession>A0A2J5PPZ4</accession>
<dbReference type="EMBL" id="PIDR01000533">
    <property type="protein sequence ID" value="PLO68136.1"/>
    <property type="molecule type" value="Genomic_DNA"/>
</dbReference>
<keyword evidence="1" id="KW-0418">Kinase</keyword>
<evidence type="ECO:0000313" key="2">
    <source>
        <dbReference type="Proteomes" id="UP000234667"/>
    </source>
</evidence>
<comment type="caution">
    <text evidence="1">The sequence shown here is derived from an EMBL/GenBank/DDBJ whole genome shotgun (WGS) entry which is preliminary data.</text>
</comment>
<proteinExistence type="predicted"/>